<evidence type="ECO:0000313" key="2">
    <source>
        <dbReference type="Proteomes" id="UP000030699"/>
    </source>
</evidence>
<sequence>IFLIFIHKLLLELSSQGTLNHLSKLDSQHSLLIHYNNN</sequence>
<gene>
    <name evidence="1" type="ORF">PFMALIP_05858</name>
</gene>
<dbReference type="EMBL" id="KI925767">
    <property type="protein sequence ID" value="ETW46080.1"/>
    <property type="molecule type" value="Genomic_DNA"/>
</dbReference>
<reference evidence="1 2" key="1">
    <citation type="submission" date="2013-02" db="EMBL/GenBank/DDBJ databases">
        <title>The Genome Annotation of Plasmodium falciparum MaliPS096_E11.</title>
        <authorList>
            <consortium name="The Broad Institute Genome Sequencing Platform"/>
            <consortium name="The Broad Institute Genome Sequencing Center for Infectious Disease"/>
            <person name="Neafsey D."/>
            <person name="Hoffman S."/>
            <person name="Volkman S."/>
            <person name="Rosenthal P."/>
            <person name="Walker B."/>
            <person name="Young S.K."/>
            <person name="Zeng Q."/>
            <person name="Gargeya S."/>
            <person name="Fitzgerald M."/>
            <person name="Haas B."/>
            <person name="Abouelleil A."/>
            <person name="Allen A.W."/>
            <person name="Alvarado L."/>
            <person name="Arachchi H.M."/>
            <person name="Berlin A.M."/>
            <person name="Chapman S.B."/>
            <person name="Gainer-Dewar J."/>
            <person name="Goldberg J."/>
            <person name="Griggs A."/>
            <person name="Gujja S."/>
            <person name="Hansen M."/>
            <person name="Howarth C."/>
            <person name="Imamovic A."/>
            <person name="Ireland A."/>
            <person name="Larimer J."/>
            <person name="McCowan C."/>
            <person name="Murphy C."/>
            <person name="Pearson M."/>
            <person name="Poon T.W."/>
            <person name="Priest M."/>
            <person name="Roberts A."/>
            <person name="Saif S."/>
            <person name="Shea T."/>
            <person name="Sisk P."/>
            <person name="Sykes S."/>
            <person name="Wortman J."/>
            <person name="Nusbaum C."/>
            <person name="Birren B."/>
        </authorList>
    </citation>
    <scope>NUCLEOTIDE SEQUENCE [LARGE SCALE GENOMIC DNA]</scope>
    <source>
        <strain evidence="1 2">MaliPS096_E11</strain>
    </source>
</reference>
<feature type="non-terminal residue" evidence="1">
    <location>
        <position position="1"/>
    </location>
</feature>
<name>A0A024WHA9_PLAFA</name>
<proteinExistence type="predicted"/>
<reference evidence="1 2" key="2">
    <citation type="submission" date="2013-02" db="EMBL/GenBank/DDBJ databases">
        <title>The Genome Sequence of Plasmodium falciparum MaliPS096_E11.</title>
        <authorList>
            <consortium name="The Broad Institute Genome Sequencing Platform"/>
            <consortium name="The Broad Institute Genome Sequencing Center for Infectious Disease"/>
            <person name="Neafsey D."/>
            <person name="Cheeseman I."/>
            <person name="Volkman S."/>
            <person name="Adams J."/>
            <person name="Walker B."/>
            <person name="Young S.K."/>
            <person name="Zeng Q."/>
            <person name="Gargeya S."/>
            <person name="Fitzgerald M."/>
            <person name="Haas B."/>
            <person name="Abouelleil A."/>
            <person name="Alvarado L."/>
            <person name="Arachchi H.M."/>
            <person name="Berlin A.M."/>
            <person name="Chapman S.B."/>
            <person name="Dewar J."/>
            <person name="Goldberg J."/>
            <person name="Griggs A."/>
            <person name="Gujja S."/>
            <person name="Hansen M."/>
            <person name="Howarth C."/>
            <person name="Imamovic A."/>
            <person name="Larimer J."/>
            <person name="McCowan C."/>
            <person name="Murphy C."/>
            <person name="Neiman D."/>
            <person name="Pearson M."/>
            <person name="Priest M."/>
            <person name="Roberts A."/>
            <person name="Saif S."/>
            <person name="Shea T."/>
            <person name="Sisk P."/>
            <person name="Sykes S."/>
            <person name="Wortman J."/>
            <person name="Nusbaum C."/>
            <person name="Birren B."/>
        </authorList>
    </citation>
    <scope>NUCLEOTIDE SEQUENCE [LARGE SCALE GENOMIC DNA]</scope>
    <source>
        <strain evidence="1 2">MaliPS096_E11</strain>
    </source>
</reference>
<dbReference type="AlphaFoldDB" id="A0A024WHA9"/>
<organism evidence="1 2">
    <name type="scientific">Plasmodium falciparum MaliPS096_E11</name>
    <dbReference type="NCBI Taxonomy" id="1036727"/>
    <lineage>
        <taxon>Eukaryota</taxon>
        <taxon>Sar</taxon>
        <taxon>Alveolata</taxon>
        <taxon>Apicomplexa</taxon>
        <taxon>Aconoidasida</taxon>
        <taxon>Haemosporida</taxon>
        <taxon>Plasmodiidae</taxon>
        <taxon>Plasmodium</taxon>
        <taxon>Plasmodium (Laverania)</taxon>
    </lineage>
</organism>
<evidence type="ECO:0000313" key="1">
    <source>
        <dbReference type="EMBL" id="ETW46080.1"/>
    </source>
</evidence>
<dbReference type="Proteomes" id="UP000030699">
    <property type="component" value="Unassembled WGS sequence"/>
</dbReference>
<accession>A0A024WHA9</accession>
<protein>
    <submittedName>
        <fullName evidence="1">Uncharacterized protein</fullName>
    </submittedName>
</protein>